<dbReference type="EMBL" id="JBHFFA010000003">
    <property type="protein sequence ID" value="KAL2634101.1"/>
    <property type="molecule type" value="Genomic_DNA"/>
</dbReference>
<organism evidence="2 3">
    <name type="scientific">Riccia fluitans</name>
    <dbReference type="NCBI Taxonomy" id="41844"/>
    <lineage>
        <taxon>Eukaryota</taxon>
        <taxon>Viridiplantae</taxon>
        <taxon>Streptophyta</taxon>
        <taxon>Embryophyta</taxon>
        <taxon>Marchantiophyta</taxon>
        <taxon>Marchantiopsida</taxon>
        <taxon>Marchantiidae</taxon>
        <taxon>Marchantiales</taxon>
        <taxon>Ricciaceae</taxon>
        <taxon>Riccia</taxon>
    </lineage>
</organism>
<comment type="caution">
    <text evidence="2">The sequence shown here is derived from an EMBL/GenBank/DDBJ whole genome shotgun (WGS) entry which is preliminary data.</text>
</comment>
<reference evidence="2 3" key="1">
    <citation type="submission" date="2024-09" db="EMBL/GenBank/DDBJ databases">
        <title>Chromosome-scale assembly of Riccia fluitans.</title>
        <authorList>
            <person name="Paukszto L."/>
            <person name="Sawicki J."/>
            <person name="Karawczyk K."/>
            <person name="Piernik-Szablinska J."/>
            <person name="Szczecinska M."/>
            <person name="Mazdziarz M."/>
        </authorList>
    </citation>
    <scope>NUCLEOTIDE SEQUENCE [LARGE SCALE GENOMIC DNA]</scope>
    <source>
        <strain evidence="2">Rf_01</strain>
        <tissue evidence="2">Aerial parts of the thallus</tissue>
    </source>
</reference>
<protein>
    <submittedName>
        <fullName evidence="2">Uncharacterized protein</fullName>
    </submittedName>
</protein>
<gene>
    <name evidence="2" type="ORF">R1flu_005580</name>
</gene>
<dbReference type="AlphaFoldDB" id="A0ABD1YU49"/>
<evidence type="ECO:0000313" key="3">
    <source>
        <dbReference type="Proteomes" id="UP001605036"/>
    </source>
</evidence>
<evidence type="ECO:0000313" key="2">
    <source>
        <dbReference type="EMBL" id="KAL2634101.1"/>
    </source>
</evidence>
<evidence type="ECO:0000256" key="1">
    <source>
        <dbReference type="SAM" id="MobiDB-lite"/>
    </source>
</evidence>
<accession>A0ABD1YU49</accession>
<proteinExistence type="predicted"/>
<feature type="compositionally biased region" description="Basic and acidic residues" evidence="1">
    <location>
        <begin position="18"/>
        <end position="69"/>
    </location>
</feature>
<dbReference type="Proteomes" id="UP001605036">
    <property type="component" value="Unassembled WGS sequence"/>
</dbReference>
<keyword evidence="3" id="KW-1185">Reference proteome</keyword>
<sequence length="84" mass="9787">MGWWEEGRYRFPQLTLPGRKEQRTKERAEMESAERRLLPQGEKRGDAIEQRKEKKAQQHRESGKGKLEEELVNITPPLEGTNGA</sequence>
<name>A0ABD1YU49_9MARC</name>
<feature type="region of interest" description="Disordered" evidence="1">
    <location>
        <begin position="15"/>
        <end position="84"/>
    </location>
</feature>